<evidence type="ECO:0000256" key="8">
    <source>
        <dbReference type="SAM" id="MobiDB-lite"/>
    </source>
</evidence>
<evidence type="ECO:0000256" key="2">
    <source>
        <dbReference type="ARBA" id="ARBA00006859"/>
    </source>
</evidence>
<feature type="transmembrane region" description="Helical" evidence="9">
    <location>
        <begin position="359"/>
        <end position="380"/>
    </location>
</feature>
<feature type="compositionally biased region" description="Low complexity" evidence="8">
    <location>
        <begin position="554"/>
        <end position="563"/>
    </location>
</feature>
<organism evidence="10">
    <name type="scientific">Pyricularia oryzae (strain Y34)</name>
    <name type="common">Rice blast fungus</name>
    <name type="synonym">Magnaporthe oryzae</name>
    <dbReference type="NCBI Taxonomy" id="1143189"/>
    <lineage>
        <taxon>Eukaryota</taxon>
        <taxon>Fungi</taxon>
        <taxon>Dikarya</taxon>
        <taxon>Ascomycota</taxon>
        <taxon>Pezizomycotina</taxon>
        <taxon>Sordariomycetes</taxon>
        <taxon>Sordariomycetidae</taxon>
        <taxon>Magnaporthales</taxon>
        <taxon>Pyriculariaceae</taxon>
        <taxon>Pyricularia</taxon>
    </lineage>
</organism>
<evidence type="ECO:0000256" key="7">
    <source>
        <dbReference type="ARBA" id="ARBA00023136"/>
    </source>
</evidence>
<feature type="transmembrane region" description="Helical" evidence="9">
    <location>
        <begin position="464"/>
        <end position="486"/>
    </location>
</feature>
<feature type="region of interest" description="Disordered" evidence="8">
    <location>
        <begin position="545"/>
        <end position="591"/>
    </location>
</feature>
<gene>
    <name evidence="10" type="ORF">OOU_Y34scaffold00275g57</name>
</gene>
<evidence type="ECO:0000313" key="10">
    <source>
        <dbReference type="EMBL" id="ELQ41540.1"/>
    </source>
</evidence>
<dbReference type="PANTHER" id="PTHR12174">
    <property type="entry name" value="SIGNAL PEPTIDE PEPTIDASE"/>
    <property type="match status" value="1"/>
</dbReference>
<evidence type="ECO:0000256" key="1">
    <source>
        <dbReference type="ARBA" id="ARBA00004477"/>
    </source>
</evidence>
<reference evidence="10" key="1">
    <citation type="journal article" date="2012" name="PLoS Genet.">
        <title>Comparative analysis of the genomes of two field isolates of the rice blast fungus Magnaporthe oryzae.</title>
        <authorList>
            <person name="Xue M."/>
            <person name="Yang J."/>
            <person name="Li Z."/>
            <person name="Hu S."/>
            <person name="Yao N."/>
            <person name="Dean R.A."/>
            <person name="Zhao W."/>
            <person name="Shen M."/>
            <person name="Zhang H."/>
            <person name="Li C."/>
            <person name="Liu L."/>
            <person name="Cao L."/>
            <person name="Xu X."/>
            <person name="Xing Y."/>
            <person name="Hsiang T."/>
            <person name="Zhang Z."/>
            <person name="Xu J.R."/>
            <person name="Peng Y.L."/>
        </authorList>
    </citation>
    <scope>NUCLEOTIDE SEQUENCE</scope>
    <source>
        <strain evidence="10">Y34</strain>
    </source>
</reference>
<name>A0AA97P3U7_PYRO3</name>
<feature type="transmembrane region" description="Helical" evidence="9">
    <location>
        <begin position="316"/>
        <end position="339"/>
    </location>
</feature>
<keyword evidence="3 9" id="KW-0812">Transmembrane</keyword>
<dbReference type="SMART" id="SM00730">
    <property type="entry name" value="PSN"/>
    <property type="match status" value="1"/>
</dbReference>
<evidence type="ECO:0000256" key="6">
    <source>
        <dbReference type="ARBA" id="ARBA00022989"/>
    </source>
</evidence>
<accession>A0AA97P3U7</accession>
<feature type="transmembrane region" description="Helical" evidence="9">
    <location>
        <begin position="28"/>
        <end position="48"/>
    </location>
</feature>
<dbReference type="GO" id="GO:0033619">
    <property type="term" value="P:membrane protein proteolysis"/>
    <property type="evidence" value="ECO:0007669"/>
    <property type="project" value="TreeGrafter"/>
</dbReference>
<dbReference type="EMBL" id="JH792849">
    <property type="protein sequence ID" value="ELQ41540.1"/>
    <property type="molecule type" value="Genomic_DNA"/>
</dbReference>
<proteinExistence type="inferred from homology"/>
<dbReference type="InterPro" id="IPR006639">
    <property type="entry name" value="Preselin/SPP"/>
</dbReference>
<comment type="subcellular location">
    <subcellularLocation>
        <location evidence="1">Endoplasmic reticulum membrane</location>
        <topology evidence="1">Multi-pass membrane protein</topology>
    </subcellularLocation>
</comment>
<sequence>MDPQAPVVANSTKPQRFPLLETVTENKGLLLLQTRMVLTAIAIIYVGAHATLRRPPSAAPRTSNKFTKNKDGKKKKKKKEEAQFIEGFQASDAILFPILAGFTLVGLYYLIQWMDDPEFISKIISGYFSIASLFSLGKLLGDVMHFTTSFVFPNVWKDGKGNLWRFDSVLQRQLVRIEETTEERPAAPADGVASTDLISVEQRGFYRDESGSWRPDEKHLMPFAGPLSTLSCTNSTRNKLWTVRLLVKEHWTVKLGLHGFGKTEFQLTIFDVLGLVAAAAFAAAYQYTGATVLSNIMGLGMCYGAFQLMSPTSFTIGTMVLAGLFVYDIVMVFYTPYMITVATKVDAPIKLTFGDPKRGSMLGLGDIVLPGIFMCLCLRFDLWRHYQGRITNTKQNLASELANTENKTMTGDGAKIVVDEIGTIQTKAEYIDPQGRWGDMLWTTGLKKAKLTVGLASAQFAKTYFMAAVWGYAFGMALTISMLLTFNHGQPALLYLVPCVTGAAWLTGFVRGEVADMWRYTEDGSLDVKDVVVTVDSDGKVIEEAQAKGEAADKSASGNASDSAAEEEAAKVDHESKDKHSSQDEAKARSHEGHDVFMFILRAPGAEEMDDIDV</sequence>
<dbReference type="Pfam" id="PF04258">
    <property type="entry name" value="Peptidase_A22B"/>
    <property type="match status" value="1"/>
</dbReference>
<dbReference type="AlphaFoldDB" id="A0AA97P3U7"/>
<feature type="transmembrane region" description="Helical" evidence="9">
    <location>
        <begin position="492"/>
        <end position="510"/>
    </location>
</feature>
<feature type="compositionally biased region" description="Basic and acidic residues" evidence="8">
    <location>
        <begin position="568"/>
        <end position="591"/>
    </location>
</feature>
<evidence type="ECO:0000256" key="5">
    <source>
        <dbReference type="ARBA" id="ARBA00022824"/>
    </source>
</evidence>
<dbReference type="GO" id="GO:0098554">
    <property type="term" value="C:cytoplasmic side of endoplasmic reticulum membrane"/>
    <property type="evidence" value="ECO:0007669"/>
    <property type="project" value="TreeGrafter"/>
</dbReference>
<keyword evidence="5" id="KW-0256">Endoplasmic reticulum</keyword>
<dbReference type="InterPro" id="IPR007369">
    <property type="entry name" value="Peptidase_A22B_SPP"/>
</dbReference>
<evidence type="ECO:0000256" key="9">
    <source>
        <dbReference type="SAM" id="Phobius"/>
    </source>
</evidence>
<keyword evidence="4" id="KW-0378">Hydrolase</keyword>
<protein>
    <recommendedName>
        <fullName evidence="11">Signal peptide peptidase</fullName>
    </recommendedName>
</protein>
<keyword evidence="6 9" id="KW-1133">Transmembrane helix</keyword>
<comment type="similarity">
    <text evidence="2">Belongs to the peptidase A22B family.</text>
</comment>
<evidence type="ECO:0000256" key="3">
    <source>
        <dbReference type="ARBA" id="ARBA00022692"/>
    </source>
</evidence>
<evidence type="ECO:0000256" key="4">
    <source>
        <dbReference type="ARBA" id="ARBA00022801"/>
    </source>
</evidence>
<dbReference type="GO" id="GO:0042500">
    <property type="term" value="F:aspartic endopeptidase activity, intramembrane cleaving"/>
    <property type="evidence" value="ECO:0007669"/>
    <property type="project" value="InterPro"/>
</dbReference>
<feature type="region of interest" description="Disordered" evidence="8">
    <location>
        <begin position="54"/>
        <end position="77"/>
    </location>
</feature>
<evidence type="ECO:0008006" key="11">
    <source>
        <dbReference type="Google" id="ProtNLM"/>
    </source>
</evidence>
<dbReference type="PANTHER" id="PTHR12174:SF23">
    <property type="entry name" value="MINOR HISTOCOMPATIBILITY ANTIGEN H13"/>
    <property type="match status" value="1"/>
</dbReference>
<dbReference type="GO" id="GO:0098553">
    <property type="term" value="C:lumenal side of endoplasmic reticulum membrane"/>
    <property type="evidence" value="ECO:0007669"/>
    <property type="project" value="TreeGrafter"/>
</dbReference>
<dbReference type="GO" id="GO:0006465">
    <property type="term" value="P:signal peptide processing"/>
    <property type="evidence" value="ECO:0007669"/>
    <property type="project" value="TreeGrafter"/>
</dbReference>
<dbReference type="Proteomes" id="UP000011086">
    <property type="component" value="Unassembled WGS sequence"/>
</dbReference>
<feature type="transmembrane region" description="Helical" evidence="9">
    <location>
        <begin position="123"/>
        <end position="141"/>
    </location>
</feature>
<feature type="transmembrane region" description="Helical" evidence="9">
    <location>
        <begin position="93"/>
        <end position="111"/>
    </location>
</feature>
<feature type="transmembrane region" description="Helical" evidence="9">
    <location>
        <begin position="292"/>
        <end position="309"/>
    </location>
</feature>
<keyword evidence="7 9" id="KW-0472">Membrane</keyword>